<keyword evidence="4" id="KW-1185">Reference proteome</keyword>
<evidence type="ECO:0000313" key="4">
    <source>
        <dbReference type="Proteomes" id="UP000191135"/>
    </source>
</evidence>
<protein>
    <submittedName>
        <fullName evidence="3">Tripartite tricarboxylate transporter TctA family protein</fullName>
    </submittedName>
</protein>
<gene>
    <name evidence="3" type="ORF">Mame_00388</name>
</gene>
<dbReference type="PANTHER" id="PTHR35342">
    <property type="entry name" value="TRICARBOXYLIC TRANSPORT PROTEIN"/>
    <property type="match status" value="1"/>
</dbReference>
<organism evidence="3 4">
    <name type="scientific">Martelella mediterranea DSM 17316</name>
    <dbReference type="NCBI Taxonomy" id="1122214"/>
    <lineage>
        <taxon>Bacteria</taxon>
        <taxon>Pseudomonadati</taxon>
        <taxon>Pseudomonadota</taxon>
        <taxon>Alphaproteobacteria</taxon>
        <taxon>Hyphomicrobiales</taxon>
        <taxon>Aurantimonadaceae</taxon>
        <taxon>Martelella</taxon>
    </lineage>
</organism>
<evidence type="ECO:0000313" key="3">
    <source>
        <dbReference type="EMBL" id="AQZ49771.1"/>
    </source>
</evidence>
<feature type="transmembrane region" description="Helical" evidence="1">
    <location>
        <begin position="469"/>
        <end position="486"/>
    </location>
</feature>
<feature type="transmembrane region" description="Helical" evidence="1">
    <location>
        <begin position="6"/>
        <end position="23"/>
    </location>
</feature>
<feature type="domain" description="DUF112" evidence="2">
    <location>
        <begin position="19"/>
        <end position="438"/>
    </location>
</feature>
<dbReference type="RefSeq" id="WP_018064616.1">
    <property type="nucleotide sequence ID" value="NZ_AQWH01000008.1"/>
</dbReference>
<keyword evidence="1" id="KW-0812">Transmembrane</keyword>
<feature type="transmembrane region" description="Helical" evidence="1">
    <location>
        <begin position="58"/>
        <end position="81"/>
    </location>
</feature>
<feature type="transmembrane region" description="Helical" evidence="1">
    <location>
        <begin position="146"/>
        <end position="162"/>
    </location>
</feature>
<proteinExistence type="predicted"/>
<dbReference type="Pfam" id="PF01970">
    <property type="entry name" value="TctA"/>
    <property type="match status" value="1"/>
</dbReference>
<dbReference type="PANTHER" id="PTHR35342:SF5">
    <property type="entry name" value="TRICARBOXYLIC TRANSPORT PROTEIN"/>
    <property type="match status" value="1"/>
</dbReference>
<feature type="transmembrane region" description="Helical" evidence="1">
    <location>
        <begin position="169"/>
        <end position="186"/>
    </location>
</feature>
<evidence type="ECO:0000256" key="1">
    <source>
        <dbReference type="SAM" id="Phobius"/>
    </source>
</evidence>
<dbReference type="eggNOG" id="COG3333">
    <property type="taxonomic scope" value="Bacteria"/>
</dbReference>
<feature type="transmembrane region" description="Helical" evidence="1">
    <location>
        <begin position="327"/>
        <end position="348"/>
    </location>
</feature>
<keyword evidence="1" id="KW-1133">Transmembrane helix</keyword>
<reference evidence="3 4" key="1">
    <citation type="submission" date="2017-03" db="EMBL/GenBank/DDBJ databases">
        <title>Foreign affairs: Plasmid Transfer between Roseobacters and Rhizobia.</title>
        <authorList>
            <person name="Bartling P."/>
            <person name="Bunk B."/>
            <person name="Overmann J."/>
            <person name="Brinkmann H."/>
            <person name="Petersen J."/>
        </authorList>
    </citation>
    <scope>NUCLEOTIDE SEQUENCE [LARGE SCALE GENOMIC DNA]</scope>
    <source>
        <strain evidence="3 4">MACL11</strain>
    </source>
</reference>
<dbReference type="KEGG" id="mmed:Mame_00388"/>
<dbReference type="Proteomes" id="UP000191135">
    <property type="component" value="Chromosome"/>
</dbReference>
<accession>A0A1U9YWE4</accession>
<feature type="transmembrane region" description="Helical" evidence="1">
    <location>
        <begin position="389"/>
        <end position="406"/>
    </location>
</feature>
<dbReference type="InterPro" id="IPR002823">
    <property type="entry name" value="DUF112_TM"/>
</dbReference>
<dbReference type="AlphaFoldDB" id="A0A1U9YWE4"/>
<keyword evidence="1" id="KW-0472">Membrane</keyword>
<feature type="transmembrane region" description="Helical" evidence="1">
    <location>
        <begin position="360"/>
        <end position="383"/>
    </location>
</feature>
<feature type="transmembrane region" description="Helical" evidence="1">
    <location>
        <begin position="198"/>
        <end position="220"/>
    </location>
</feature>
<dbReference type="OrthoDB" id="9806425at2"/>
<feature type="transmembrane region" description="Helical" evidence="1">
    <location>
        <begin position="108"/>
        <end position="134"/>
    </location>
</feature>
<sequence>MTFEPLIAGFGLFFTASSLLAILAGTLIGLIIGVLPGLGPLMGIILLLPVAYHLEPVAGMGLLISIFVAGSCGGAISAILLRIPGTPLAAATLLDGYPMAQKGEAREALGLAIAASAFGGIIGGIVLVFFSPVLAEFALGFAPPEYFALGVTGLLTIAVVSHEATIKGLITGVFGVLLSTIGYDQFTDIERFQFGLDGLLGGVNMVAVVIGIFAISEIVSQARQGNFNVKPDIAITRPSFGAILHTLRDWWNLLRSSLLGTFFGALPGLGGGSSSFMAYAMARAQSKRPETFGTGNPQGVVATEASNNATVGGTLIPTLALGIPGDASSAVLMGALIILGFFPGPGLFENNLDVVGGIFLSYMSANIYLLVAGVLLTPVFILFIRVRKFMLLPVVALLCVLGVYSISSSIFDLWTALAFGAIGLALRVFNYPLPPIVIGLVLGPICEQNLRRSLTISGGDWSIFTDRPISGTILAINALLILWLCLPRTWKSRMFGRFSPRRPASDPTNTAE</sequence>
<evidence type="ECO:0000259" key="2">
    <source>
        <dbReference type="Pfam" id="PF01970"/>
    </source>
</evidence>
<feature type="transmembrane region" description="Helical" evidence="1">
    <location>
        <begin position="258"/>
        <end position="282"/>
    </location>
</feature>
<dbReference type="STRING" id="1122214.Mame_00388"/>
<dbReference type="EMBL" id="CP020330">
    <property type="protein sequence ID" value="AQZ49771.1"/>
    <property type="molecule type" value="Genomic_DNA"/>
</dbReference>
<name>A0A1U9YWE4_9HYPH</name>
<feature type="transmembrane region" description="Helical" evidence="1">
    <location>
        <begin position="30"/>
        <end position="52"/>
    </location>
</feature>